<dbReference type="EMBL" id="JAOB01000060">
    <property type="protein sequence ID" value="EUA30227.1"/>
    <property type="molecule type" value="Genomic_DNA"/>
</dbReference>
<sequence>MARRAQALAEAGLDRVNVSLDTVDRARFAAIARRDRLPMCWPAWPPPRTPGWSRSKSTRCWTQ</sequence>
<evidence type="ECO:0000313" key="1">
    <source>
        <dbReference type="EMBL" id="EUA30227.1"/>
    </source>
</evidence>
<organism evidence="1">
    <name type="scientific">Mycobacterium xenopi 4042</name>
    <dbReference type="NCBI Taxonomy" id="1299334"/>
    <lineage>
        <taxon>Bacteria</taxon>
        <taxon>Bacillati</taxon>
        <taxon>Actinomycetota</taxon>
        <taxon>Actinomycetes</taxon>
        <taxon>Mycobacteriales</taxon>
        <taxon>Mycobacteriaceae</taxon>
        <taxon>Mycobacterium</taxon>
    </lineage>
</organism>
<proteinExistence type="predicted"/>
<dbReference type="AlphaFoldDB" id="X8AE71"/>
<accession>X8AE71</accession>
<name>X8AE71_MYCXE</name>
<dbReference type="SUPFAM" id="SSF102114">
    <property type="entry name" value="Radical SAM enzymes"/>
    <property type="match status" value="1"/>
</dbReference>
<comment type="caution">
    <text evidence="1">The sequence shown here is derived from an EMBL/GenBank/DDBJ whole genome shotgun (WGS) entry which is preliminary data.</text>
</comment>
<dbReference type="InterPro" id="IPR058240">
    <property type="entry name" value="rSAM_sf"/>
</dbReference>
<gene>
    <name evidence="1" type="ORF">I553_4484</name>
</gene>
<reference evidence="1" key="1">
    <citation type="submission" date="2014-01" db="EMBL/GenBank/DDBJ databases">
        <authorList>
            <person name="Brown-Elliot B."/>
            <person name="Wallace R."/>
            <person name="Lenaerts A."/>
            <person name="Ordway D."/>
            <person name="DeGroote M.A."/>
            <person name="Parker T."/>
            <person name="Sizemore C."/>
            <person name="Tallon L.J."/>
            <person name="Sadzewicz L.K."/>
            <person name="Sengamalay N."/>
            <person name="Fraser C.M."/>
            <person name="Hine E."/>
            <person name="Shefchek K.A."/>
            <person name="Das S.P."/>
            <person name="Tettelin H."/>
        </authorList>
    </citation>
    <scope>NUCLEOTIDE SEQUENCE [LARGE SCALE GENOMIC DNA]</scope>
    <source>
        <strain evidence="1">4042</strain>
    </source>
</reference>
<protein>
    <submittedName>
        <fullName evidence="1">Uncharacterized protein</fullName>
    </submittedName>
</protein>
<dbReference type="PATRIC" id="fig|1299334.3.peg.6162"/>